<keyword evidence="6 18" id="KW-0548">Nucleotidyltransferase</keyword>
<feature type="binding site" evidence="18">
    <location>
        <position position="423"/>
    </location>
    <ligand>
        <name>acetyl-CoA</name>
        <dbReference type="ChEBI" id="CHEBI:57288"/>
    </ligand>
</feature>
<comment type="subunit">
    <text evidence="18">Homotrimer.</text>
</comment>
<dbReference type="GO" id="GO:0006048">
    <property type="term" value="P:UDP-N-acetylglucosamine biosynthetic process"/>
    <property type="evidence" value="ECO:0007669"/>
    <property type="project" value="InterPro"/>
</dbReference>
<evidence type="ECO:0000256" key="15">
    <source>
        <dbReference type="ARBA" id="ARBA00048247"/>
    </source>
</evidence>
<dbReference type="CDD" id="cd03353">
    <property type="entry name" value="LbH_GlmU_C"/>
    <property type="match status" value="1"/>
</dbReference>
<reference evidence="20" key="1">
    <citation type="submission" date="2020-08" db="EMBL/GenBank/DDBJ databases">
        <title>Genome public.</title>
        <authorList>
            <person name="Liu C."/>
            <person name="Sun Q."/>
        </authorList>
    </citation>
    <scope>NUCLEOTIDE SEQUENCE</scope>
    <source>
        <strain evidence="20">NSJ-50</strain>
    </source>
</reference>
<dbReference type="GO" id="GO:0000902">
    <property type="term" value="P:cell morphogenesis"/>
    <property type="evidence" value="ECO:0007669"/>
    <property type="project" value="UniProtKB-UniRule"/>
</dbReference>
<dbReference type="SUPFAM" id="SSF51161">
    <property type="entry name" value="Trimeric LpxA-like enzymes"/>
    <property type="match status" value="1"/>
</dbReference>
<organism evidence="20 21">
    <name type="scientific">Qingrenia yutianensis</name>
    <dbReference type="NCBI Taxonomy" id="2763676"/>
    <lineage>
        <taxon>Bacteria</taxon>
        <taxon>Bacillati</taxon>
        <taxon>Bacillota</taxon>
        <taxon>Clostridia</taxon>
        <taxon>Eubacteriales</taxon>
        <taxon>Oscillospiraceae</taxon>
        <taxon>Qingrenia</taxon>
    </lineage>
</organism>
<evidence type="ECO:0000256" key="7">
    <source>
        <dbReference type="ARBA" id="ARBA00022723"/>
    </source>
</evidence>
<dbReference type="GO" id="GO:0019134">
    <property type="term" value="F:glucosamine-1-phosphate N-acetyltransferase activity"/>
    <property type="evidence" value="ECO:0007669"/>
    <property type="project" value="UniProtKB-UniRule"/>
</dbReference>
<comment type="similarity">
    <text evidence="2 18">In the C-terminal section; belongs to the transferase hexapeptide repeat family.</text>
</comment>
<feature type="binding site" evidence="18">
    <location>
        <position position="351"/>
    </location>
    <ligand>
        <name>UDP-N-acetyl-alpha-D-glucosamine</name>
        <dbReference type="ChEBI" id="CHEBI:57705"/>
    </ligand>
</feature>
<keyword evidence="9 18" id="KW-0460">Magnesium</keyword>
<keyword evidence="11 18" id="KW-0573">Peptidoglycan synthesis</keyword>
<feature type="region of interest" description="Pyrophosphorylase" evidence="18">
    <location>
        <begin position="1"/>
        <end position="230"/>
    </location>
</feature>
<dbReference type="InterPro" id="IPR011004">
    <property type="entry name" value="Trimer_LpxA-like_sf"/>
</dbReference>
<feature type="binding site" evidence="18">
    <location>
        <position position="103"/>
    </location>
    <ligand>
        <name>Mg(2+)</name>
        <dbReference type="ChEBI" id="CHEBI:18420"/>
    </ligand>
</feature>
<dbReference type="GO" id="GO:0016020">
    <property type="term" value="C:membrane"/>
    <property type="evidence" value="ECO:0007669"/>
    <property type="project" value="GOC"/>
</dbReference>
<feature type="binding site" evidence="18">
    <location>
        <begin position="9"/>
        <end position="12"/>
    </location>
    <ligand>
        <name>UDP-N-acetyl-alpha-D-glucosamine</name>
        <dbReference type="ChEBI" id="CHEBI:57705"/>
    </ligand>
</feature>
<keyword evidence="14 18" id="KW-0961">Cell wall biogenesis/degradation</keyword>
<dbReference type="EC" id="2.7.7.23" evidence="18"/>
<feature type="active site" description="Proton acceptor" evidence="18">
    <location>
        <position position="363"/>
    </location>
</feature>
<feature type="domain" description="MobA-like NTP transferase" evidence="19">
    <location>
        <begin position="6"/>
        <end position="141"/>
    </location>
</feature>
<comment type="similarity">
    <text evidence="3 18">In the N-terminal section; belongs to the N-acetylglucosamine-1-phosphate uridyltransferase family.</text>
</comment>
<keyword evidence="8 18" id="KW-0677">Repeat</keyword>
<keyword evidence="21" id="KW-1185">Reference proteome</keyword>
<comment type="pathway">
    <text evidence="18">Nucleotide-sugar biosynthesis; UDP-N-acetyl-alpha-D-glucosamine biosynthesis; UDP-N-acetyl-alpha-D-glucosamine from N-acetyl-alpha-D-glucosamine 1-phosphate: step 1/1.</text>
</comment>
<dbReference type="GO" id="GO:0000287">
    <property type="term" value="F:magnesium ion binding"/>
    <property type="evidence" value="ECO:0007669"/>
    <property type="project" value="UniProtKB-UniRule"/>
</dbReference>
<dbReference type="AlphaFoldDB" id="A0A926F859"/>
<dbReference type="Gene3D" id="2.160.10.10">
    <property type="entry name" value="Hexapeptide repeat proteins"/>
    <property type="match status" value="1"/>
</dbReference>
<feature type="binding site" evidence="18">
    <location>
        <begin position="78"/>
        <end position="79"/>
    </location>
    <ligand>
        <name>UDP-N-acetyl-alpha-D-glucosamine</name>
        <dbReference type="ChEBI" id="CHEBI:57705"/>
    </ligand>
</feature>
<feature type="binding site" evidence="18">
    <location>
        <position position="228"/>
    </location>
    <ligand>
        <name>UDP-N-acetyl-alpha-D-glucosamine</name>
        <dbReference type="ChEBI" id="CHEBI:57705"/>
    </ligand>
</feature>
<feature type="binding site" evidence="18">
    <location>
        <position position="440"/>
    </location>
    <ligand>
        <name>acetyl-CoA</name>
        <dbReference type="ChEBI" id="CHEBI:57288"/>
    </ligand>
</feature>
<keyword evidence="10 18" id="KW-0133">Cell shape</keyword>
<evidence type="ECO:0000256" key="16">
    <source>
        <dbReference type="ARBA" id="ARBA00048493"/>
    </source>
</evidence>
<dbReference type="HAMAP" id="MF_01631">
    <property type="entry name" value="GlmU"/>
    <property type="match status" value="1"/>
</dbReference>
<dbReference type="InterPro" id="IPR025877">
    <property type="entry name" value="MobA-like_NTP_Trfase"/>
</dbReference>
<sequence length="454" mass="49497">MNKFSAVILAAGQGKRMNSEICKVMHKISGKPLAKWVKDKLDDAGCEKEVMVIGHKKEQVKEFFGDSVLYSEQKEMLGTGHAVMMTKPHFEGENTTVMVLCGDAPLISEKLIRSVVDFHKKSGASATVVSAKIDNPFGYGRVITDDNGALLKIVEQKDATEDEKKVNEVNSGMYCFESKDLFGALSKITNDNAQGEYYLTDTISVLKGEGKKVFAFSAENSSEILGVNNRVDLANAQKIKHGEIIEKHLINGVTIIDPSTTYIDDETVIESDTVIYPNTNIKGNSHIGHFCEIGPNSVITNTKIGDNVTFLSSVANEASVGDECSVGPFAYLRPKANVGKHVKIGDFVEVKNSNIDEGTKVSHLTYIGDSDVGKNINFGCGTITVNYDGKNKFRTVIEDNAFIGCNTNLVAPVKVKKNAFVAAGSTITDDVDENALAIARSRQTIKKNWHKKEK</sequence>
<feature type="binding site" evidence="18">
    <location>
        <position position="73"/>
    </location>
    <ligand>
        <name>UDP-N-acetyl-alpha-D-glucosamine</name>
        <dbReference type="ChEBI" id="CHEBI:57705"/>
    </ligand>
</feature>
<comment type="caution">
    <text evidence="18">Lacks conserved residue(s) required for the propagation of feature annotation.</text>
</comment>
<feature type="region of interest" description="Linker" evidence="18">
    <location>
        <begin position="231"/>
        <end position="251"/>
    </location>
</feature>
<dbReference type="GO" id="GO:0005737">
    <property type="term" value="C:cytoplasm"/>
    <property type="evidence" value="ECO:0007669"/>
    <property type="project" value="UniProtKB-SubCell"/>
</dbReference>
<comment type="caution">
    <text evidence="20">The sequence shown here is derived from an EMBL/GenBank/DDBJ whole genome shotgun (WGS) entry which is preliminary data.</text>
</comment>
<evidence type="ECO:0000256" key="10">
    <source>
        <dbReference type="ARBA" id="ARBA00022960"/>
    </source>
</evidence>
<dbReference type="PANTHER" id="PTHR43584">
    <property type="entry name" value="NUCLEOTIDYL TRANSFERASE"/>
    <property type="match status" value="1"/>
</dbReference>
<feature type="region of interest" description="N-acetyltransferase" evidence="18">
    <location>
        <begin position="252"/>
        <end position="454"/>
    </location>
</feature>
<dbReference type="EMBL" id="JACRTE010000002">
    <property type="protein sequence ID" value="MBC8595730.1"/>
    <property type="molecule type" value="Genomic_DNA"/>
</dbReference>
<dbReference type="NCBIfam" id="NF010934">
    <property type="entry name" value="PRK14354.1"/>
    <property type="match status" value="1"/>
</dbReference>
<evidence type="ECO:0000256" key="13">
    <source>
        <dbReference type="ARBA" id="ARBA00023315"/>
    </source>
</evidence>
<evidence type="ECO:0000313" key="20">
    <source>
        <dbReference type="EMBL" id="MBC8595730.1"/>
    </source>
</evidence>
<comment type="catalytic activity">
    <reaction evidence="15 18">
        <text>alpha-D-glucosamine 1-phosphate + acetyl-CoA = N-acetyl-alpha-D-glucosamine 1-phosphate + CoA + H(+)</text>
        <dbReference type="Rhea" id="RHEA:13725"/>
        <dbReference type="ChEBI" id="CHEBI:15378"/>
        <dbReference type="ChEBI" id="CHEBI:57287"/>
        <dbReference type="ChEBI" id="CHEBI:57288"/>
        <dbReference type="ChEBI" id="CHEBI:57776"/>
        <dbReference type="ChEBI" id="CHEBI:58516"/>
        <dbReference type="EC" id="2.3.1.157"/>
    </reaction>
</comment>
<evidence type="ECO:0000256" key="3">
    <source>
        <dbReference type="ARBA" id="ARBA00007947"/>
    </source>
</evidence>
<dbReference type="NCBIfam" id="TIGR01173">
    <property type="entry name" value="glmU"/>
    <property type="match status" value="1"/>
</dbReference>
<keyword evidence="5 18" id="KW-0808">Transferase</keyword>
<dbReference type="GO" id="GO:0003977">
    <property type="term" value="F:UDP-N-acetylglucosamine diphosphorylase activity"/>
    <property type="evidence" value="ECO:0007669"/>
    <property type="project" value="UniProtKB-UniRule"/>
</dbReference>
<evidence type="ECO:0000256" key="17">
    <source>
        <dbReference type="ARBA" id="ARBA00049628"/>
    </source>
</evidence>
<feature type="binding site" evidence="18">
    <location>
        <position position="366"/>
    </location>
    <ligand>
        <name>UDP-N-acetyl-alpha-D-glucosamine</name>
        <dbReference type="ChEBI" id="CHEBI:57705"/>
    </ligand>
</feature>
<dbReference type="GO" id="GO:0008360">
    <property type="term" value="P:regulation of cell shape"/>
    <property type="evidence" value="ECO:0007669"/>
    <property type="project" value="UniProtKB-KW"/>
</dbReference>
<comment type="catalytic activity">
    <reaction evidence="16 18">
        <text>N-acetyl-alpha-D-glucosamine 1-phosphate + UTP + H(+) = UDP-N-acetyl-alpha-D-glucosamine + diphosphate</text>
        <dbReference type="Rhea" id="RHEA:13509"/>
        <dbReference type="ChEBI" id="CHEBI:15378"/>
        <dbReference type="ChEBI" id="CHEBI:33019"/>
        <dbReference type="ChEBI" id="CHEBI:46398"/>
        <dbReference type="ChEBI" id="CHEBI:57705"/>
        <dbReference type="ChEBI" id="CHEBI:57776"/>
        <dbReference type="EC" id="2.7.7.23"/>
    </reaction>
</comment>
<dbReference type="SUPFAM" id="SSF53448">
    <property type="entry name" value="Nucleotide-diphospho-sugar transferases"/>
    <property type="match status" value="1"/>
</dbReference>
<keyword evidence="12 18" id="KW-0511">Multifunctional enzyme</keyword>
<dbReference type="InterPro" id="IPR050065">
    <property type="entry name" value="GlmU-like"/>
</dbReference>
<dbReference type="GO" id="GO:0009252">
    <property type="term" value="P:peptidoglycan biosynthetic process"/>
    <property type="evidence" value="ECO:0007669"/>
    <property type="project" value="UniProtKB-UniRule"/>
</dbReference>
<feature type="binding site" evidence="18">
    <location>
        <position position="23"/>
    </location>
    <ligand>
        <name>UDP-N-acetyl-alpha-D-glucosamine</name>
        <dbReference type="ChEBI" id="CHEBI:57705"/>
    </ligand>
</feature>
<dbReference type="PANTHER" id="PTHR43584:SF3">
    <property type="entry name" value="BIFUNCTIONAL PROTEIN GLMU"/>
    <property type="match status" value="1"/>
</dbReference>
<evidence type="ECO:0000256" key="8">
    <source>
        <dbReference type="ARBA" id="ARBA00022737"/>
    </source>
</evidence>
<comment type="subcellular location">
    <subcellularLocation>
        <location evidence="1 18">Cytoplasm</location>
    </subcellularLocation>
</comment>
<evidence type="ECO:0000256" key="4">
    <source>
        <dbReference type="ARBA" id="ARBA00022490"/>
    </source>
</evidence>
<evidence type="ECO:0000256" key="12">
    <source>
        <dbReference type="ARBA" id="ARBA00023268"/>
    </source>
</evidence>
<feature type="binding site" evidence="18">
    <location>
        <position position="140"/>
    </location>
    <ligand>
        <name>UDP-N-acetyl-alpha-D-glucosamine</name>
        <dbReference type="ChEBI" id="CHEBI:57705"/>
    </ligand>
</feature>
<feature type="binding site" evidence="18">
    <location>
        <position position="155"/>
    </location>
    <ligand>
        <name>UDP-N-acetyl-alpha-D-glucosamine</name>
        <dbReference type="ChEBI" id="CHEBI:57705"/>
    </ligand>
</feature>
<dbReference type="Gene3D" id="3.90.550.10">
    <property type="entry name" value="Spore Coat Polysaccharide Biosynthesis Protein SpsA, Chain A"/>
    <property type="match status" value="1"/>
</dbReference>
<keyword evidence="4 18" id="KW-0963">Cytoplasm</keyword>
<feature type="binding site" evidence="18">
    <location>
        <position position="170"/>
    </location>
    <ligand>
        <name>UDP-N-acetyl-alpha-D-glucosamine</name>
        <dbReference type="ChEBI" id="CHEBI:57705"/>
    </ligand>
</feature>
<evidence type="ECO:0000256" key="5">
    <source>
        <dbReference type="ARBA" id="ARBA00022679"/>
    </source>
</evidence>
<dbReference type="InterPro" id="IPR001451">
    <property type="entry name" value="Hexapep"/>
</dbReference>
<evidence type="ECO:0000256" key="18">
    <source>
        <dbReference type="HAMAP-Rule" id="MF_01631"/>
    </source>
</evidence>
<dbReference type="CDD" id="cd02540">
    <property type="entry name" value="GT2_GlmU_N_bac"/>
    <property type="match status" value="1"/>
</dbReference>
<protein>
    <recommendedName>
        <fullName evidence="18">Bifunctional protein GlmU</fullName>
    </recommendedName>
    <domain>
        <recommendedName>
            <fullName evidence="18">UDP-N-acetylglucosamine pyrophosphorylase</fullName>
            <ecNumber evidence="18">2.7.7.23</ecNumber>
        </recommendedName>
        <alternativeName>
            <fullName evidence="18">N-acetylglucosamine-1-phosphate uridyltransferase</fullName>
        </alternativeName>
    </domain>
    <domain>
        <recommendedName>
            <fullName evidence="18">Glucosamine-1-phosphate N-acetyltransferase</fullName>
            <ecNumber evidence="18">2.3.1.157</ecNumber>
        </recommendedName>
    </domain>
</protein>
<dbReference type="Pfam" id="PF12804">
    <property type="entry name" value="NTP_transf_3"/>
    <property type="match status" value="1"/>
</dbReference>
<dbReference type="RefSeq" id="WP_178347838.1">
    <property type="nucleotide sequence ID" value="NZ_JACRTE010000002.1"/>
</dbReference>
<comment type="pathway">
    <text evidence="18">Nucleotide-sugar biosynthesis; UDP-N-acetyl-alpha-D-glucosamine biosynthesis; N-acetyl-alpha-D-glucosamine 1-phosphate from alpha-D-glucosamine 6-phosphate (route II): step 2/2.</text>
</comment>
<dbReference type="InterPro" id="IPR038009">
    <property type="entry name" value="GlmU_C_LbH"/>
</dbReference>
<comment type="function">
    <text evidence="17 18">Catalyzes the last two sequential reactions in the de novo biosynthetic pathway for UDP-N-acetylglucosamine (UDP-GlcNAc). The C-terminal domain catalyzes the transfer of acetyl group from acetyl coenzyme A to glucosamine-1-phosphate (GlcN-1-P) to produce N-acetylglucosamine-1-phosphate (GlcNAc-1-P), which is converted into UDP-GlcNAc by the transfer of uridine 5-monophosphate (from uridine 5-triphosphate), a reaction catalyzed by the N-terminal domain.</text>
</comment>
<evidence type="ECO:0000313" key="21">
    <source>
        <dbReference type="Proteomes" id="UP000647416"/>
    </source>
</evidence>
<keyword evidence="13 18" id="KW-0012">Acyltransferase</keyword>
<feature type="binding site" evidence="18">
    <location>
        <position position="377"/>
    </location>
    <ligand>
        <name>UDP-N-acetyl-alpha-D-glucosamine</name>
        <dbReference type="ChEBI" id="CHEBI:57705"/>
    </ligand>
</feature>
<accession>A0A926F859</accession>
<gene>
    <name evidence="18 20" type="primary">glmU</name>
    <name evidence="20" type="ORF">H8706_02460</name>
</gene>
<evidence type="ECO:0000256" key="1">
    <source>
        <dbReference type="ARBA" id="ARBA00004496"/>
    </source>
</evidence>
<evidence type="ECO:0000256" key="2">
    <source>
        <dbReference type="ARBA" id="ARBA00007707"/>
    </source>
</evidence>
<comment type="cofactor">
    <cofactor evidence="18">
        <name>Mg(2+)</name>
        <dbReference type="ChEBI" id="CHEBI:18420"/>
    </cofactor>
    <text evidence="18">Binds 1 Mg(2+) ion per subunit.</text>
</comment>
<name>A0A926F859_9FIRM</name>
<feature type="binding site" evidence="18">
    <location>
        <position position="333"/>
    </location>
    <ligand>
        <name>UDP-N-acetyl-alpha-D-glucosamine</name>
        <dbReference type="ChEBI" id="CHEBI:57705"/>
    </ligand>
</feature>
<dbReference type="GO" id="GO:0071555">
    <property type="term" value="P:cell wall organization"/>
    <property type="evidence" value="ECO:0007669"/>
    <property type="project" value="UniProtKB-KW"/>
</dbReference>
<dbReference type="Pfam" id="PF00132">
    <property type="entry name" value="Hexapep"/>
    <property type="match status" value="2"/>
</dbReference>
<feature type="binding site" evidence="18">
    <location>
        <begin position="386"/>
        <end position="387"/>
    </location>
    <ligand>
        <name>acetyl-CoA</name>
        <dbReference type="ChEBI" id="CHEBI:57288"/>
    </ligand>
</feature>
<evidence type="ECO:0000259" key="19">
    <source>
        <dbReference type="Pfam" id="PF12804"/>
    </source>
</evidence>
<dbReference type="Proteomes" id="UP000647416">
    <property type="component" value="Unassembled WGS sequence"/>
</dbReference>
<dbReference type="GO" id="GO:0009245">
    <property type="term" value="P:lipid A biosynthetic process"/>
    <property type="evidence" value="ECO:0007669"/>
    <property type="project" value="UniProtKB-UniRule"/>
</dbReference>
<dbReference type="InterPro" id="IPR029044">
    <property type="entry name" value="Nucleotide-diphossugar_trans"/>
</dbReference>
<proteinExistence type="inferred from homology"/>
<evidence type="ECO:0000256" key="14">
    <source>
        <dbReference type="ARBA" id="ARBA00023316"/>
    </source>
</evidence>
<evidence type="ECO:0000256" key="9">
    <source>
        <dbReference type="ARBA" id="ARBA00022842"/>
    </source>
</evidence>
<evidence type="ECO:0000256" key="11">
    <source>
        <dbReference type="ARBA" id="ARBA00022984"/>
    </source>
</evidence>
<keyword evidence="7 18" id="KW-0479">Metal-binding</keyword>
<dbReference type="EC" id="2.3.1.157" evidence="18"/>
<feature type="binding site" evidence="18">
    <location>
        <position position="228"/>
    </location>
    <ligand>
        <name>Mg(2+)</name>
        <dbReference type="ChEBI" id="CHEBI:18420"/>
    </ligand>
</feature>
<dbReference type="InterPro" id="IPR005882">
    <property type="entry name" value="Bifunctional_GlmU"/>
</dbReference>
<comment type="pathway">
    <text evidence="18">Bacterial outer membrane biogenesis; LPS lipid A biosynthesis.</text>
</comment>
<evidence type="ECO:0000256" key="6">
    <source>
        <dbReference type="ARBA" id="ARBA00022695"/>
    </source>
</evidence>